<name>A0A428KU35_9BACT</name>
<gene>
    <name evidence="1" type="ORF">EI291_05610</name>
</gene>
<accession>A0A428KU35</accession>
<keyword evidence="2" id="KW-1185">Reference proteome</keyword>
<evidence type="ECO:0000313" key="1">
    <source>
        <dbReference type="EMBL" id="RSK50129.1"/>
    </source>
</evidence>
<organism evidence="1 2">
    <name type="scientific">Hymenobacter rigui</name>
    <dbReference type="NCBI Taxonomy" id="334424"/>
    <lineage>
        <taxon>Bacteria</taxon>
        <taxon>Pseudomonadati</taxon>
        <taxon>Bacteroidota</taxon>
        <taxon>Cytophagia</taxon>
        <taxon>Cytophagales</taxon>
        <taxon>Hymenobacteraceae</taxon>
        <taxon>Hymenobacter</taxon>
    </lineage>
</organism>
<dbReference type="EMBL" id="RWIT01000002">
    <property type="protein sequence ID" value="RSK50129.1"/>
    <property type="molecule type" value="Genomic_DNA"/>
</dbReference>
<dbReference type="AlphaFoldDB" id="A0A428KU35"/>
<protein>
    <submittedName>
        <fullName evidence="1">Uncharacterized protein</fullName>
    </submittedName>
</protein>
<dbReference type="Proteomes" id="UP000273500">
    <property type="component" value="Unassembled WGS sequence"/>
</dbReference>
<evidence type="ECO:0000313" key="2">
    <source>
        <dbReference type="Proteomes" id="UP000273500"/>
    </source>
</evidence>
<dbReference type="RefSeq" id="WP_125418827.1">
    <property type="nucleotide sequence ID" value="NZ_RWIT01000002.1"/>
</dbReference>
<sequence length="64" mass="7309">MTQEEITCQLNTAFRSIALVHQHFNASTSHSEAVSAPGVATLIDRLHRDIQVVRDEWHEEKLIK</sequence>
<comment type="caution">
    <text evidence="1">The sequence shown here is derived from an EMBL/GenBank/DDBJ whole genome shotgun (WGS) entry which is preliminary data.</text>
</comment>
<proteinExistence type="predicted"/>
<reference evidence="1 2" key="1">
    <citation type="submission" date="2018-12" db="EMBL/GenBank/DDBJ databases">
        <authorList>
            <person name="Feng G."/>
            <person name="Zhu H."/>
        </authorList>
    </citation>
    <scope>NUCLEOTIDE SEQUENCE [LARGE SCALE GENOMIC DNA]</scope>
    <source>
        <strain evidence="1 2">KCTC 12533</strain>
    </source>
</reference>